<reference evidence="4 5" key="1">
    <citation type="submission" date="2021-01" db="EMBL/GenBank/DDBJ databases">
        <title>Genome public.</title>
        <authorList>
            <person name="Liu C."/>
            <person name="Sun Q."/>
        </authorList>
    </citation>
    <scope>NUCLEOTIDE SEQUENCE [LARGE SCALE GENOMIC DNA]</scope>
    <source>
        <strain evidence="4 5">JC656</strain>
    </source>
</reference>
<evidence type="ECO:0000313" key="5">
    <source>
        <dbReference type="Proteomes" id="UP000639051"/>
    </source>
</evidence>
<gene>
    <name evidence="4" type="ORF">JJE72_07890</name>
</gene>
<dbReference type="PRINTS" id="PR00081">
    <property type="entry name" value="GDHRDH"/>
</dbReference>
<protein>
    <submittedName>
        <fullName evidence="4">SDR family NAD(P)-dependent oxidoreductase</fullName>
    </submittedName>
</protein>
<dbReference type="EMBL" id="JAERRC010000020">
    <property type="protein sequence ID" value="MBL0705422.1"/>
    <property type="molecule type" value="Genomic_DNA"/>
</dbReference>
<name>A0ABS1K232_9MICC</name>
<dbReference type="InterPro" id="IPR002347">
    <property type="entry name" value="SDR_fam"/>
</dbReference>
<evidence type="ECO:0000256" key="2">
    <source>
        <dbReference type="ARBA" id="ARBA00023002"/>
    </source>
</evidence>
<dbReference type="InterPro" id="IPR036291">
    <property type="entry name" value="NAD(P)-bd_dom_sf"/>
</dbReference>
<dbReference type="Pfam" id="PF00106">
    <property type="entry name" value="adh_short"/>
    <property type="match status" value="1"/>
</dbReference>
<evidence type="ECO:0000256" key="3">
    <source>
        <dbReference type="SAM" id="MobiDB-lite"/>
    </source>
</evidence>
<dbReference type="PANTHER" id="PTHR43477">
    <property type="entry name" value="DIHYDROANTICAPSIN 7-DEHYDROGENASE"/>
    <property type="match status" value="1"/>
</dbReference>
<evidence type="ECO:0000256" key="1">
    <source>
        <dbReference type="ARBA" id="ARBA00006484"/>
    </source>
</evidence>
<comment type="caution">
    <text evidence="4">The sequence shown here is derived from an EMBL/GenBank/DDBJ whole genome shotgun (WGS) entry which is preliminary data.</text>
</comment>
<comment type="similarity">
    <text evidence="1">Belongs to the short-chain dehydrogenases/reductases (SDR) family.</text>
</comment>
<dbReference type="PANTHER" id="PTHR43477:SF1">
    <property type="entry name" value="DIHYDROANTICAPSIN 7-DEHYDROGENASE"/>
    <property type="match status" value="1"/>
</dbReference>
<dbReference type="InterPro" id="IPR051122">
    <property type="entry name" value="SDR_DHRS6-like"/>
</dbReference>
<keyword evidence="5" id="KW-1185">Reference proteome</keyword>
<organism evidence="4 5">
    <name type="scientific">Sinomonas cellulolyticus</name>
    <dbReference type="NCBI Taxonomy" id="2801916"/>
    <lineage>
        <taxon>Bacteria</taxon>
        <taxon>Bacillati</taxon>
        <taxon>Actinomycetota</taxon>
        <taxon>Actinomycetes</taxon>
        <taxon>Micrococcales</taxon>
        <taxon>Micrococcaceae</taxon>
        <taxon>Sinomonas</taxon>
    </lineage>
</organism>
<dbReference type="RefSeq" id="WP_189692159.1">
    <property type="nucleotide sequence ID" value="NZ_BNCM01000001.1"/>
</dbReference>
<feature type="region of interest" description="Disordered" evidence="3">
    <location>
        <begin position="1"/>
        <end position="22"/>
    </location>
</feature>
<keyword evidence="2" id="KW-0560">Oxidoreductase</keyword>
<dbReference type="Gene3D" id="3.40.50.720">
    <property type="entry name" value="NAD(P)-binding Rossmann-like Domain"/>
    <property type="match status" value="1"/>
</dbReference>
<accession>A0ABS1K232</accession>
<evidence type="ECO:0000313" key="4">
    <source>
        <dbReference type="EMBL" id="MBL0705422.1"/>
    </source>
</evidence>
<dbReference type="Proteomes" id="UP000639051">
    <property type="component" value="Unassembled WGS sequence"/>
</dbReference>
<dbReference type="SUPFAM" id="SSF51735">
    <property type="entry name" value="NAD(P)-binding Rossmann-fold domains"/>
    <property type="match status" value="1"/>
</dbReference>
<sequence length="265" mass="27291">MTEAPSAGTGQPVAQTAGARGPEARSTVVVAGAASASGRAAVAALRAAGAVPIAVGSSADHLAEAFGDPGAGVPQHVCDLADFAATQALAREVRERFGAVDGVVHLVGGWRGGAPFAQQSDADWEFLLRSFTTLRNTSRAFFEDIASSPCGRFAMVSTNTLARPSAANANYQAAKAAAEAWTRSMAQGLALRQSKRPEKDGGPLPQTSAAVVFAVKALLDDGMREQNPERAFTGYTHVDVLADHAAGLFSRDAAELNGSRIDLTS</sequence>
<proteinExistence type="inferred from homology"/>